<dbReference type="EnsemblBacteria" id="ABL78866">
    <property type="protein sequence ID" value="ABL78866"/>
    <property type="gene ID" value="Tpen_1469"/>
</dbReference>
<organism evidence="1 2">
    <name type="scientific">Thermofilum pendens (strain DSM 2475 / Hrk 5)</name>
    <dbReference type="NCBI Taxonomy" id="368408"/>
    <lineage>
        <taxon>Archaea</taxon>
        <taxon>Thermoproteota</taxon>
        <taxon>Thermoprotei</taxon>
        <taxon>Thermofilales</taxon>
        <taxon>Thermofilaceae</taxon>
        <taxon>Thermofilum</taxon>
    </lineage>
</organism>
<dbReference type="InterPro" id="IPR012349">
    <property type="entry name" value="Split_barrel_FMN-bd"/>
</dbReference>
<dbReference type="AlphaFoldDB" id="A1S086"/>
<dbReference type="RefSeq" id="WP_011753131.1">
    <property type="nucleotide sequence ID" value="NC_008698.1"/>
</dbReference>
<dbReference type="GeneID" id="4601587"/>
<dbReference type="Gene3D" id="2.30.110.10">
    <property type="entry name" value="Electron Transport, Fmn-binding Protein, Chain A"/>
    <property type="match status" value="1"/>
</dbReference>
<keyword evidence="2" id="KW-1185">Reference proteome</keyword>
<protein>
    <submittedName>
        <fullName evidence="1">Uncharacterized protein</fullName>
    </submittedName>
</protein>
<dbReference type="SUPFAM" id="SSF50475">
    <property type="entry name" value="FMN-binding split barrel"/>
    <property type="match status" value="1"/>
</dbReference>
<evidence type="ECO:0000313" key="2">
    <source>
        <dbReference type="Proteomes" id="UP000000641"/>
    </source>
</evidence>
<reference evidence="2" key="1">
    <citation type="journal article" date="2008" name="J. Bacteriol.">
        <title>Genome sequence of Thermofilum pendens reveals an exceptional loss of biosynthetic pathways without genome reduction.</title>
        <authorList>
            <person name="Anderson I."/>
            <person name="Rodriguez J."/>
            <person name="Susanti D."/>
            <person name="Porat I."/>
            <person name="Reich C."/>
            <person name="Ulrich L.E."/>
            <person name="Elkins J.G."/>
            <person name="Mavromatis K."/>
            <person name="Lykidis A."/>
            <person name="Kim E."/>
            <person name="Thompson L.S."/>
            <person name="Nolan M."/>
            <person name="Land M."/>
            <person name="Copeland A."/>
            <person name="Lapidus A."/>
            <person name="Lucas S."/>
            <person name="Detter C."/>
            <person name="Zhulin I.B."/>
            <person name="Olsen G.J."/>
            <person name="Whitman W."/>
            <person name="Mukhopadhyay B."/>
            <person name="Bristow J."/>
            <person name="Kyrpides N."/>
        </authorList>
    </citation>
    <scope>NUCLEOTIDE SEQUENCE [LARGE SCALE GENOMIC DNA]</scope>
    <source>
        <strain evidence="2">DSM 2475 / Hrk 5</strain>
    </source>
</reference>
<dbReference type="HOGENOM" id="CLU_1375584_0_0_2"/>
<evidence type="ECO:0000313" key="1">
    <source>
        <dbReference type="EMBL" id="ABL78866.1"/>
    </source>
</evidence>
<dbReference type="Proteomes" id="UP000000641">
    <property type="component" value="Chromosome"/>
</dbReference>
<dbReference type="eggNOG" id="arCOG06053">
    <property type="taxonomic scope" value="Archaea"/>
</dbReference>
<dbReference type="STRING" id="368408.Tpen_1469"/>
<accession>A1S086</accession>
<dbReference type="KEGG" id="tpe:Tpen_1469"/>
<name>A1S086_THEPD</name>
<gene>
    <name evidence="1" type="ordered locus">Tpen_1469</name>
</gene>
<proteinExistence type="predicted"/>
<dbReference type="OrthoDB" id="30798at2157"/>
<dbReference type="EMBL" id="CP000505">
    <property type="protein sequence ID" value="ABL78866.1"/>
    <property type="molecule type" value="Genomic_DNA"/>
</dbReference>
<sequence>MARLPDEFLEWNYYGRRRLLERLLSGGAGRDMALEFTRHTPVLVTAAEVDGRIEVNGKVVGCGYVASRDYIREKIRVFREHVEESDERLSEGASMEEVEREHLERGVRLLLEHVYLERERAEKEMDFEVLATVELAKRVPWSSRHTWTLIQRNPRVSLVFFQPPSLSFEVKGYASIHLDDEYHEYVTLVHDAFHYTPPERRGDRPVYLVHVEEVYDNSASPRGFGRRIA</sequence>